<feature type="region of interest" description="Disordered" evidence="1">
    <location>
        <begin position="1"/>
        <end position="31"/>
    </location>
</feature>
<dbReference type="Proteomes" id="UP000190037">
    <property type="component" value="Unassembled WGS sequence"/>
</dbReference>
<keyword evidence="4" id="KW-1185">Reference proteome</keyword>
<dbReference type="PROSITE" id="PS50943">
    <property type="entry name" value="HTH_CROC1"/>
    <property type="match status" value="1"/>
</dbReference>
<evidence type="ECO:0000313" key="4">
    <source>
        <dbReference type="Proteomes" id="UP000190037"/>
    </source>
</evidence>
<evidence type="ECO:0000259" key="2">
    <source>
        <dbReference type="PROSITE" id="PS50943"/>
    </source>
</evidence>
<dbReference type="InterPro" id="IPR010982">
    <property type="entry name" value="Lambda_DNA-bd_dom_sf"/>
</dbReference>
<dbReference type="SUPFAM" id="SSF47413">
    <property type="entry name" value="lambda repressor-like DNA-binding domains"/>
    <property type="match status" value="1"/>
</dbReference>
<dbReference type="GO" id="GO:0003677">
    <property type="term" value="F:DNA binding"/>
    <property type="evidence" value="ECO:0007669"/>
    <property type="project" value="InterPro"/>
</dbReference>
<comment type="caution">
    <text evidence="3">The sequence shown here is derived from an EMBL/GenBank/DDBJ whole genome shotgun (WGS) entry which is preliminary data.</text>
</comment>
<feature type="domain" description="HTH cro/C1-type" evidence="2">
    <location>
        <begin position="40"/>
        <end position="93"/>
    </location>
</feature>
<reference evidence="3 4" key="1">
    <citation type="submission" date="2017-03" db="EMBL/GenBank/DDBJ databases">
        <title>Draft genome sequence of Streptomyces scabrisporus NF3, endophyte isolated from Amphipterygium adstringens.</title>
        <authorList>
            <person name="Vazquez M."/>
            <person name="Ceapa C.D."/>
            <person name="Rodriguez Luna D."/>
            <person name="Sanchez Esquivel S."/>
        </authorList>
    </citation>
    <scope>NUCLEOTIDE SEQUENCE [LARGE SCALE GENOMIC DNA]</scope>
    <source>
        <strain evidence="3 4">NF3</strain>
    </source>
</reference>
<dbReference type="EMBL" id="MWQN01000001">
    <property type="protein sequence ID" value="OPC80352.1"/>
    <property type="molecule type" value="Genomic_DNA"/>
</dbReference>
<dbReference type="Pfam" id="PF19054">
    <property type="entry name" value="DUF5753"/>
    <property type="match status" value="1"/>
</dbReference>
<dbReference type="Pfam" id="PF13560">
    <property type="entry name" value="HTH_31"/>
    <property type="match status" value="1"/>
</dbReference>
<organism evidence="3 4">
    <name type="scientific">Embleya scabrispora</name>
    <dbReference type="NCBI Taxonomy" id="159449"/>
    <lineage>
        <taxon>Bacteria</taxon>
        <taxon>Bacillati</taxon>
        <taxon>Actinomycetota</taxon>
        <taxon>Actinomycetes</taxon>
        <taxon>Kitasatosporales</taxon>
        <taxon>Streptomycetaceae</taxon>
        <taxon>Embleya</taxon>
    </lineage>
</organism>
<dbReference type="InterPro" id="IPR043917">
    <property type="entry name" value="DUF5753"/>
</dbReference>
<gene>
    <name evidence="3" type="ORF">B4N89_04775</name>
</gene>
<evidence type="ECO:0000256" key="1">
    <source>
        <dbReference type="SAM" id="MobiDB-lite"/>
    </source>
</evidence>
<dbReference type="Gene3D" id="1.10.260.40">
    <property type="entry name" value="lambda repressor-like DNA-binding domains"/>
    <property type="match status" value="1"/>
</dbReference>
<dbReference type="InterPro" id="IPR001387">
    <property type="entry name" value="Cro/C1-type_HTH"/>
</dbReference>
<evidence type="ECO:0000313" key="3">
    <source>
        <dbReference type="EMBL" id="OPC80352.1"/>
    </source>
</evidence>
<protein>
    <recommendedName>
        <fullName evidence="2">HTH cro/C1-type domain-containing protein</fullName>
    </recommendedName>
</protein>
<accession>A0A1T3NUL8</accession>
<name>A0A1T3NUL8_9ACTN</name>
<dbReference type="CDD" id="cd00093">
    <property type="entry name" value="HTH_XRE"/>
    <property type="match status" value="1"/>
</dbReference>
<sequence length="292" mass="32243">MQHTYTFVQPRPSPVPARTPEAQVVDGRPNPAAKMFGAQLRHLRRRAGLDPAQLGAAIGNSRFTIESWERGVRTPHPDTIRTLDELLNADDMLTAVIEQLASPLFPGQFAEYAELEVSCVSLYSYNALAIPGLLQTEDYARAVIGASVPPLDDEDVERLVAARIERQVLLTRKPQPVVSFVIEEIAIRRPIGGKPVLREQLKHIAEVADMRNVTIQVMPIDVVEHSGLEGPMILIRTYDGRDLVYIEGQVGGVWATDATQAAIIAQRHGRIQTQALRAAESIELIERITGDL</sequence>
<dbReference type="STRING" id="159449.B4N89_04775"/>
<dbReference type="SMART" id="SM00530">
    <property type="entry name" value="HTH_XRE"/>
    <property type="match status" value="1"/>
</dbReference>
<dbReference type="AlphaFoldDB" id="A0A1T3NUL8"/>
<proteinExistence type="predicted"/>